<evidence type="ECO:0000256" key="1">
    <source>
        <dbReference type="ARBA" id="ARBA00004477"/>
    </source>
</evidence>
<sequence length="138" mass="16040">MLGPIEDPQIKIRVPKSESDILKDALKGKEDVPEKFKKLILDQNEDIVLTVEDIKWLKSNLKLKTPLHELLSTWVLDLPQPSVIPRNPELEARIQRLKLEQLERDYQSMTKNVDNFRSLLPDDSIGSQSLYIFNSNKY</sequence>
<dbReference type="PANTHER" id="PTHR31394:SF1">
    <property type="entry name" value="TRANSMEMBRANE PROTEIN 199"/>
    <property type="match status" value="1"/>
</dbReference>
<keyword evidence="3" id="KW-0256">Endoplasmic reticulum</keyword>
<keyword evidence="4" id="KW-1133">Transmembrane helix</keyword>
<name>A0A1B6CK42_9HEMI</name>
<evidence type="ECO:0000256" key="2">
    <source>
        <dbReference type="ARBA" id="ARBA00022692"/>
    </source>
</evidence>
<dbReference type="Pfam" id="PF11712">
    <property type="entry name" value="Vma12"/>
    <property type="match status" value="1"/>
</dbReference>
<keyword evidence="5" id="KW-0472">Membrane</keyword>
<dbReference type="InterPro" id="IPR021013">
    <property type="entry name" value="ATPase_Vma12"/>
</dbReference>
<gene>
    <name evidence="7" type="ORF">g.26701</name>
</gene>
<proteinExistence type="predicted"/>
<evidence type="ECO:0000256" key="3">
    <source>
        <dbReference type="ARBA" id="ARBA00022824"/>
    </source>
</evidence>
<keyword evidence="2" id="KW-0812">Transmembrane</keyword>
<evidence type="ECO:0000256" key="6">
    <source>
        <dbReference type="SAM" id="Coils"/>
    </source>
</evidence>
<organism evidence="7">
    <name type="scientific">Clastoptera arizonana</name>
    <name type="common">Arizona spittle bug</name>
    <dbReference type="NCBI Taxonomy" id="38151"/>
    <lineage>
        <taxon>Eukaryota</taxon>
        <taxon>Metazoa</taxon>
        <taxon>Ecdysozoa</taxon>
        <taxon>Arthropoda</taxon>
        <taxon>Hexapoda</taxon>
        <taxon>Insecta</taxon>
        <taxon>Pterygota</taxon>
        <taxon>Neoptera</taxon>
        <taxon>Paraneoptera</taxon>
        <taxon>Hemiptera</taxon>
        <taxon>Auchenorrhyncha</taxon>
        <taxon>Cercopoidea</taxon>
        <taxon>Clastopteridae</taxon>
        <taxon>Clastoptera</taxon>
    </lineage>
</organism>
<dbReference type="GO" id="GO:0070072">
    <property type="term" value="P:vacuolar proton-transporting V-type ATPase complex assembly"/>
    <property type="evidence" value="ECO:0007669"/>
    <property type="project" value="InterPro"/>
</dbReference>
<dbReference type="AlphaFoldDB" id="A0A1B6CK42"/>
<evidence type="ECO:0000256" key="4">
    <source>
        <dbReference type="ARBA" id="ARBA00022989"/>
    </source>
</evidence>
<dbReference type="EMBL" id="GEDC01023516">
    <property type="protein sequence ID" value="JAS13782.1"/>
    <property type="molecule type" value="Transcribed_RNA"/>
</dbReference>
<reference evidence="7" key="1">
    <citation type="submission" date="2015-12" db="EMBL/GenBank/DDBJ databases">
        <title>De novo transcriptome assembly of four potential Pierce s Disease insect vectors from Arizona vineyards.</title>
        <authorList>
            <person name="Tassone E.E."/>
        </authorList>
    </citation>
    <scope>NUCLEOTIDE SEQUENCE</scope>
</reference>
<keyword evidence="6" id="KW-0175">Coiled coil</keyword>
<protein>
    <submittedName>
        <fullName evidence="7">Uncharacterized protein</fullName>
    </submittedName>
</protein>
<dbReference type="PANTHER" id="PTHR31394">
    <property type="entry name" value="TRANSMEMBRANE PROTEIN 199"/>
    <property type="match status" value="1"/>
</dbReference>
<comment type="subcellular location">
    <subcellularLocation>
        <location evidence="1">Endoplasmic reticulum membrane</location>
        <topology evidence="1">Multi-pass membrane protein</topology>
    </subcellularLocation>
</comment>
<accession>A0A1B6CK42</accession>
<dbReference type="GO" id="GO:0005789">
    <property type="term" value="C:endoplasmic reticulum membrane"/>
    <property type="evidence" value="ECO:0007669"/>
    <property type="project" value="UniProtKB-SubCell"/>
</dbReference>
<evidence type="ECO:0000256" key="5">
    <source>
        <dbReference type="ARBA" id="ARBA00023136"/>
    </source>
</evidence>
<evidence type="ECO:0000313" key="7">
    <source>
        <dbReference type="EMBL" id="JAS13782.1"/>
    </source>
</evidence>
<feature type="coiled-coil region" evidence="6">
    <location>
        <begin position="92"/>
        <end position="119"/>
    </location>
</feature>